<dbReference type="GO" id="GO:0005634">
    <property type="term" value="C:nucleus"/>
    <property type="evidence" value="ECO:0007669"/>
    <property type="project" value="InterPro"/>
</dbReference>
<name>A0A6S7IEB9_PARCT</name>
<comment type="caution">
    <text evidence="2">The sequence shown here is derived from an EMBL/GenBank/DDBJ whole genome shotgun (WGS) entry which is preliminary data.</text>
</comment>
<dbReference type="Proteomes" id="UP001152795">
    <property type="component" value="Unassembled WGS sequence"/>
</dbReference>
<accession>A0A6S7IEB9</accession>
<dbReference type="InterPro" id="IPR026306">
    <property type="entry name" value="RSBN1/Dpy-2/CEP530"/>
</dbReference>
<dbReference type="AlphaFoldDB" id="A0A6S7IEB9"/>
<dbReference type="OrthoDB" id="6020087at2759"/>
<sequence length="179" mass="20688">MPEYYGENSQLCLLAIVSVNEVHNLHYLPRASAPRESLVEDRTRCHADHVGQGPDRITTAAVAILKAVQSSDDRTEKVNREVKDVVAFHAGDFFRVSQILQLDLHEPPFSQCVAWVDEAKLNQLRREGIRYSRIRLQDNDIYFIPRNVIHQFQTVSACGSIAWHLRHKMYHRQDDTKEI</sequence>
<dbReference type="PANTHER" id="PTHR13354:SF11">
    <property type="entry name" value="LYSINE-SPECIFIC DEMETHYLASE 9"/>
    <property type="match status" value="1"/>
</dbReference>
<keyword evidence="3" id="KW-1185">Reference proteome</keyword>
<evidence type="ECO:0000256" key="1">
    <source>
        <dbReference type="ARBA" id="ARBA00010560"/>
    </source>
</evidence>
<protein>
    <submittedName>
        <fullName evidence="2">Round spermatid basic 1</fullName>
    </submittedName>
</protein>
<gene>
    <name evidence="2" type="ORF">PACLA_8A059300</name>
</gene>
<organism evidence="2 3">
    <name type="scientific">Paramuricea clavata</name>
    <name type="common">Red gorgonian</name>
    <name type="synonym">Violescent sea-whip</name>
    <dbReference type="NCBI Taxonomy" id="317549"/>
    <lineage>
        <taxon>Eukaryota</taxon>
        <taxon>Metazoa</taxon>
        <taxon>Cnidaria</taxon>
        <taxon>Anthozoa</taxon>
        <taxon>Octocorallia</taxon>
        <taxon>Malacalcyonacea</taxon>
        <taxon>Plexauridae</taxon>
        <taxon>Paramuricea</taxon>
    </lineage>
</organism>
<evidence type="ECO:0000313" key="3">
    <source>
        <dbReference type="Proteomes" id="UP001152795"/>
    </source>
</evidence>
<dbReference type="PANTHER" id="PTHR13354">
    <property type="entry name" value="ROUND SPERMATID BASIC PROTEIN 1"/>
    <property type="match status" value="1"/>
</dbReference>
<evidence type="ECO:0000313" key="2">
    <source>
        <dbReference type="EMBL" id="CAB4001918.1"/>
    </source>
</evidence>
<dbReference type="EMBL" id="CACRXK020004208">
    <property type="protein sequence ID" value="CAB4001918.1"/>
    <property type="molecule type" value="Genomic_DNA"/>
</dbReference>
<reference evidence="2" key="1">
    <citation type="submission" date="2020-04" db="EMBL/GenBank/DDBJ databases">
        <authorList>
            <person name="Alioto T."/>
            <person name="Alioto T."/>
            <person name="Gomez Garrido J."/>
        </authorList>
    </citation>
    <scope>NUCLEOTIDE SEQUENCE</scope>
    <source>
        <strain evidence="2">A484AB</strain>
    </source>
</reference>
<comment type="similarity">
    <text evidence="1">Belongs to the round spermatid basic protein 1 family.</text>
</comment>
<proteinExistence type="inferred from homology"/>